<dbReference type="InterPro" id="IPR009057">
    <property type="entry name" value="Homeodomain-like_sf"/>
</dbReference>
<dbReference type="InterPro" id="IPR001647">
    <property type="entry name" value="HTH_TetR"/>
</dbReference>
<comment type="caution">
    <text evidence="5">The sequence shown here is derived from an EMBL/GenBank/DDBJ whole genome shotgun (WGS) entry which is preliminary data.</text>
</comment>
<feature type="domain" description="HTH tetR-type" evidence="4">
    <location>
        <begin position="11"/>
        <end position="70"/>
    </location>
</feature>
<feature type="region of interest" description="Disordered" evidence="3">
    <location>
        <begin position="113"/>
        <end position="133"/>
    </location>
</feature>
<dbReference type="PROSITE" id="PS50977">
    <property type="entry name" value="HTH_TETR_2"/>
    <property type="match status" value="1"/>
</dbReference>
<accession>A0ABW1JIJ0</accession>
<evidence type="ECO:0000313" key="5">
    <source>
        <dbReference type="EMBL" id="MFC6008493.1"/>
    </source>
</evidence>
<dbReference type="EMBL" id="JBHSRD010000004">
    <property type="protein sequence ID" value="MFC6008493.1"/>
    <property type="molecule type" value="Genomic_DNA"/>
</dbReference>
<dbReference type="InterPro" id="IPR050109">
    <property type="entry name" value="HTH-type_TetR-like_transc_reg"/>
</dbReference>
<proteinExistence type="predicted"/>
<dbReference type="Pfam" id="PF00440">
    <property type="entry name" value="TetR_N"/>
    <property type="match status" value="1"/>
</dbReference>
<dbReference type="SUPFAM" id="SSF46689">
    <property type="entry name" value="Homeodomain-like"/>
    <property type="match status" value="1"/>
</dbReference>
<keyword evidence="6" id="KW-1185">Reference proteome</keyword>
<evidence type="ECO:0000259" key="4">
    <source>
        <dbReference type="PROSITE" id="PS50977"/>
    </source>
</evidence>
<feature type="DNA-binding region" description="H-T-H motif" evidence="2">
    <location>
        <begin position="33"/>
        <end position="52"/>
    </location>
</feature>
<name>A0ABW1JIJ0_9ACTN</name>
<dbReference type="PRINTS" id="PR00455">
    <property type="entry name" value="HTHTETR"/>
</dbReference>
<evidence type="ECO:0000313" key="6">
    <source>
        <dbReference type="Proteomes" id="UP001596189"/>
    </source>
</evidence>
<reference evidence="6" key="1">
    <citation type="journal article" date="2019" name="Int. J. Syst. Evol. Microbiol.">
        <title>The Global Catalogue of Microorganisms (GCM) 10K type strain sequencing project: providing services to taxonomists for standard genome sequencing and annotation.</title>
        <authorList>
            <consortium name="The Broad Institute Genomics Platform"/>
            <consortium name="The Broad Institute Genome Sequencing Center for Infectious Disease"/>
            <person name="Wu L."/>
            <person name="Ma J."/>
        </authorList>
    </citation>
    <scope>NUCLEOTIDE SEQUENCE [LARGE SCALE GENOMIC DNA]</scope>
    <source>
        <strain evidence="6">KACC 14249</strain>
    </source>
</reference>
<dbReference type="Proteomes" id="UP001596189">
    <property type="component" value="Unassembled WGS sequence"/>
</dbReference>
<dbReference type="PANTHER" id="PTHR30055">
    <property type="entry name" value="HTH-TYPE TRANSCRIPTIONAL REGULATOR RUTR"/>
    <property type="match status" value="1"/>
</dbReference>
<evidence type="ECO:0000256" key="2">
    <source>
        <dbReference type="PROSITE-ProRule" id="PRU00335"/>
    </source>
</evidence>
<evidence type="ECO:0000256" key="3">
    <source>
        <dbReference type="SAM" id="MobiDB-lite"/>
    </source>
</evidence>
<feature type="compositionally biased region" description="Polar residues" evidence="3">
    <location>
        <begin position="113"/>
        <end position="123"/>
    </location>
</feature>
<keyword evidence="1 2" id="KW-0238">DNA-binding</keyword>
<evidence type="ECO:0000256" key="1">
    <source>
        <dbReference type="ARBA" id="ARBA00023125"/>
    </source>
</evidence>
<protein>
    <submittedName>
        <fullName evidence="5">TetR/AcrR family transcriptional regulator</fullName>
    </submittedName>
</protein>
<dbReference type="PANTHER" id="PTHR30055:SF223">
    <property type="entry name" value="HTH-TYPE TRANSCRIPTIONAL REGULATOR UIDR"/>
    <property type="match status" value="1"/>
</dbReference>
<sequence>MSPRAPALPPDQRRAALIEATLPLLRAKGAAVSTREIAEAAGIAEGTIFRVYGSKDELIADCIQRAFDSEMLRAALRDVDRALPLAMRLVAAVDLLQAHMSGVFSLMITLRTSGQSMPSSPAGPSSDYAERRREDSQLIDAEMTDLIGADRSALRVPVPQALTVLRMLTLSSVHPFMHQQPTTTTATEIVDVALHGLLKRGN</sequence>
<dbReference type="RefSeq" id="WP_345714808.1">
    <property type="nucleotide sequence ID" value="NZ_BAABFP010000002.1"/>
</dbReference>
<gene>
    <name evidence="5" type="ORF">ACFQDO_15245</name>
</gene>
<organism evidence="5 6">
    <name type="scientific">Angustibacter luteus</name>
    <dbReference type="NCBI Taxonomy" id="658456"/>
    <lineage>
        <taxon>Bacteria</taxon>
        <taxon>Bacillati</taxon>
        <taxon>Actinomycetota</taxon>
        <taxon>Actinomycetes</taxon>
        <taxon>Kineosporiales</taxon>
        <taxon>Kineosporiaceae</taxon>
    </lineage>
</organism>
<dbReference type="Gene3D" id="1.10.357.10">
    <property type="entry name" value="Tetracycline Repressor, domain 2"/>
    <property type="match status" value="1"/>
</dbReference>